<protein>
    <submittedName>
        <fullName evidence="1">Uncharacterized protein</fullName>
    </submittedName>
</protein>
<organism evidence="1 2">
    <name type="scientific">Araneus ventricosus</name>
    <name type="common">Orbweaver spider</name>
    <name type="synonym">Epeira ventricosa</name>
    <dbReference type="NCBI Taxonomy" id="182803"/>
    <lineage>
        <taxon>Eukaryota</taxon>
        <taxon>Metazoa</taxon>
        <taxon>Ecdysozoa</taxon>
        <taxon>Arthropoda</taxon>
        <taxon>Chelicerata</taxon>
        <taxon>Arachnida</taxon>
        <taxon>Araneae</taxon>
        <taxon>Araneomorphae</taxon>
        <taxon>Entelegynae</taxon>
        <taxon>Araneoidea</taxon>
        <taxon>Araneidae</taxon>
        <taxon>Araneus</taxon>
    </lineage>
</organism>
<dbReference type="Proteomes" id="UP000499080">
    <property type="component" value="Unassembled WGS sequence"/>
</dbReference>
<dbReference type="AlphaFoldDB" id="A0A4Y2X1E8"/>
<evidence type="ECO:0000313" key="1">
    <source>
        <dbReference type="EMBL" id="GBO42978.1"/>
    </source>
</evidence>
<gene>
    <name evidence="1" type="ORF">AVEN_32774_1</name>
</gene>
<accession>A0A4Y2X1E8</accession>
<evidence type="ECO:0000313" key="2">
    <source>
        <dbReference type="Proteomes" id="UP000499080"/>
    </source>
</evidence>
<dbReference type="EMBL" id="BGPR01069273">
    <property type="protein sequence ID" value="GBO42978.1"/>
    <property type="molecule type" value="Genomic_DNA"/>
</dbReference>
<sequence>MFDHDLTNMAHMYCRGLTGSGLKYGTSDLEVQTLPLQGQIGAVCEFKPEDRQVFTINEFMPTVMSSERKCVRKENCIYYGRNRNFGLLSYDEYDSRKEFPILRNFLLHHVIGRDSKLNTQQVQIHGVSSVDSVIKLVIIPCGNSIHCHHVKAY</sequence>
<proteinExistence type="predicted"/>
<reference evidence="1 2" key="1">
    <citation type="journal article" date="2019" name="Sci. Rep.">
        <title>Orb-weaving spider Araneus ventricosus genome elucidates the spidroin gene catalogue.</title>
        <authorList>
            <person name="Kono N."/>
            <person name="Nakamura H."/>
            <person name="Ohtoshi R."/>
            <person name="Moran D.A.P."/>
            <person name="Shinohara A."/>
            <person name="Yoshida Y."/>
            <person name="Fujiwara M."/>
            <person name="Mori M."/>
            <person name="Tomita M."/>
            <person name="Arakawa K."/>
        </authorList>
    </citation>
    <scope>NUCLEOTIDE SEQUENCE [LARGE SCALE GENOMIC DNA]</scope>
</reference>
<name>A0A4Y2X1E8_ARAVE</name>
<comment type="caution">
    <text evidence="1">The sequence shown here is derived from an EMBL/GenBank/DDBJ whole genome shotgun (WGS) entry which is preliminary data.</text>
</comment>
<keyword evidence="2" id="KW-1185">Reference proteome</keyword>